<protein>
    <submittedName>
        <fullName evidence="2">Uncharacterized protein</fullName>
    </submittedName>
</protein>
<reference evidence="2 3" key="1">
    <citation type="submission" date="2020-05" db="EMBL/GenBank/DDBJ databases">
        <authorList>
            <person name="Mick M."/>
            <person name="Mijatovic I."/>
            <person name="Miller A.J."/>
            <person name="Stuckman S.A."/>
            <person name="Volas E.M."/>
            <person name="Daniels C.J."/>
            <person name="Breitenberger C.A."/>
            <person name="Ball S.L."/>
            <person name="Garlena R.A."/>
            <person name="Russell D.A."/>
            <person name="Pope W.H."/>
            <person name="Jacobs-Sera D."/>
            <person name="Hatfull G.F."/>
        </authorList>
    </citation>
    <scope>NUCLEOTIDE SEQUENCE [LARGE SCALE GENOMIC DNA]</scope>
</reference>
<proteinExistence type="predicted"/>
<dbReference type="EMBL" id="MT498036">
    <property type="protein sequence ID" value="QKY78510.1"/>
    <property type="molecule type" value="Genomic_DNA"/>
</dbReference>
<organism evidence="2 3">
    <name type="scientific">Gordonia Phage Zitch</name>
    <dbReference type="NCBI Taxonomy" id="2743909"/>
    <lineage>
        <taxon>Viruses</taxon>
        <taxon>Duplodnaviria</taxon>
        <taxon>Heunggongvirae</taxon>
        <taxon>Uroviricota</taxon>
        <taxon>Caudoviricetes</taxon>
        <taxon>Stackebrandtviridae</taxon>
        <taxon>Schenleyvirinae</taxon>
        <taxon>Zitchvirus</taxon>
        <taxon>Zitchvirus zitch</taxon>
    </lineage>
</organism>
<accession>A0A7G3VBY3</accession>
<evidence type="ECO:0000313" key="3">
    <source>
        <dbReference type="Proteomes" id="UP000516468"/>
    </source>
</evidence>
<evidence type="ECO:0000313" key="2">
    <source>
        <dbReference type="EMBL" id="QKY78510.1"/>
    </source>
</evidence>
<dbReference type="GeneID" id="63027274"/>
<dbReference type="RefSeq" id="YP_010002723.1">
    <property type="nucleotide sequence ID" value="NC_053247.1"/>
</dbReference>
<feature type="transmembrane region" description="Helical" evidence="1">
    <location>
        <begin position="7"/>
        <end position="28"/>
    </location>
</feature>
<keyword evidence="1" id="KW-0472">Membrane</keyword>
<name>A0A7G3VBY3_9CAUD</name>
<dbReference type="Proteomes" id="UP000516468">
    <property type="component" value="Segment"/>
</dbReference>
<sequence>MRPMGRAATVAVWVVALLLWAAIILYVADLLIGLL</sequence>
<evidence type="ECO:0000256" key="1">
    <source>
        <dbReference type="SAM" id="Phobius"/>
    </source>
</evidence>
<keyword evidence="3" id="KW-1185">Reference proteome</keyword>
<keyword evidence="1" id="KW-0812">Transmembrane</keyword>
<gene>
    <name evidence="2" type="primary">65</name>
    <name evidence="2" type="ORF">SEA_ZITCH_65</name>
</gene>
<keyword evidence="1" id="KW-1133">Transmembrane helix</keyword>
<dbReference type="KEGG" id="vg:63027274"/>